<dbReference type="Proteomes" id="UP001497516">
    <property type="component" value="Chromosome 4"/>
</dbReference>
<feature type="region of interest" description="Disordered" evidence="1">
    <location>
        <begin position="81"/>
        <end position="115"/>
    </location>
</feature>
<feature type="compositionally biased region" description="Low complexity" evidence="1">
    <location>
        <begin position="27"/>
        <end position="64"/>
    </location>
</feature>
<feature type="region of interest" description="Disordered" evidence="1">
    <location>
        <begin position="1"/>
        <end position="64"/>
    </location>
</feature>
<feature type="compositionally biased region" description="Basic and acidic residues" evidence="1">
    <location>
        <begin position="1"/>
        <end position="18"/>
    </location>
</feature>
<dbReference type="EMBL" id="OZ034817">
    <property type="protein sequence ID" value="CAL1382872.1"/>
    <property type="molecule type" value="Genomic_DNA"/>
</dbReference>
<sequence>MAEKKKKPSEKDIEDPTEKVPSPFAEPPSSSMEPTPSSKGEVVEPTPVSVESPTPVVVETPSITPTLVTKETPTLVAMETPSVTPTPMAKETPNPESKDPGKAPVTYQRRNRVPSTTSSALTVEVLIEGGEGDLTHIQWRATKTPRFERSKRKPEVLSDYVLSNIVTSKLDPLQNSIVEFALSTTKENDSVEFVETAKCKVCRLHLLSLKCTTWVNRVVVEAFGYVLQGPKYYYKIMFLNISSQQP</sequence>
<reference evidence="2 3" key="1">
    <citation type="submission" date="2024-04" db="EMBL/GenBank/DDBJ databases">
        <authorList>
            <person name="Fracassetti M."/>
        </authorList>
    </citation>
    <scope>NUCLEOTIDE SEQUENCE [LARGE SCALE GENOMIC DNA]</scope>
</reference>
<dbReference type="AlphaFoldDB" id="A0AAV2EAQ0"/>
<protein>
    <submittedName>
        <fullName evidence="2">Uncharacterized protein</fullName>
    </submittedName>
</protein>
<accession>A0AAV2EAQ0</accession>
<keyword evidence="3" id="KW-1185">Reference proteome</keyword>
<evidence type="ECO:0000313" key="2">
    <source>
        <dbReference type="EMBL" id="CAL1382872.1"/>
    </source>
</evidence>
<organism evidence="2 3">
    <name type="scientific">Linum trigynum</name>
    <dbReference type="NCBI Taxonomy" id="586398"/>
    <lineage>
        <taxon>Eukaryota</taxon>
        <taxon>Viridiplantae</taxon>
        <taxon>Streptophyta</taxon>
        <taxon>Embryophyta</taxon>
        <taxon>Tracheophyta</taxon>
        <taxon>Spermatophyta</taxon>
        <taxon>Magnoliopsida</taxon>
        <taxon>eudicotyledons</taxon>
        <taxon>Gunneridae</taxon>
        <taxon>Pentapetalae</taxon>
        <taxon>rosids</taxon>
        <taxon>fabids</taxon>
        <taxon>Malpighiales</taxon>
        <taxon>Linaceae</taxon>
        <taxon>Linum</taxon>
    </lineage>
</organism>
<name>A0AAV2EAQ0_9ROSI</name>
<evidence type="ECO:0000256" key="1">
    <source>
        <dbReference type="SAM" id="MobiDB-lite"/>
    </source>
</evidence>
<proteinExistence type="predicted"/>
<gene>
    <name evidence="2" type="ORF">LTRI10_LOCUS24176</name>
</gene>
<evidence type="ECO:0000313" key="3">
    <source>
        <dbReference type="Proteomes" id="UP001497516"/>
    </source>
</evidence>